<feature type="domain" description="EGF-like" evidence="16">
    <location>
        <begin position="3831"/>
        <end position="3869"/>
    </location>
</feature>
<dbReference type="Gene3D" id="2.60.120.200">
    <property type="match status" value="1"/>
</dbReference>
<dbReference type="Pfam" id="PF00028">
    <property type="entry name" value="Cadherin"/>
    <property type="match status" value="2"/>
</dbReference>
<dbReference type="GO" id="GO:0005509">
    <property type="term" value="F:calcium ion binding"/>
    <property type="evidence" value="ECO:0007669"/>
    <property type="project" value="UniProtKB-UniRule"/>
</dbReference>
<dbReference type="InterPro" id="IPR012334">
    <property type="entry name" value="Pectin_lyas_fold"/>
</dbReference>
<gene>
    <name evidence="20" type="primary">Ten-m</name>
    <name evidence="20" type="ORF">AWC38_SpisGene16936</name>
</gene>
<dbReference type="InterPro" id="IPR015919">
    <property type="entry name" value="Cadherin-like_sf"/>
</dbReference>
<evidence type="ECO:0000313" key="21">
    <source>
        <dbReference type="Proteomes" id="UP000225706"/>
    </source>
</evidence>
<keyword evidence="2 14" id="KW-0812">Transmembrane</keyword>
<proteinExistence type="predicted"/>
<keyword evidence="11" id="KW-0245">EGF-like domain</keyword>
<evidence type="ECO:0000256" key="14">
    <source>
        <dbReference type="SAM" id="Phobius"/>
    </source>
</evidence>
<dbReference type="PROSITE" id="PS50268">
    <property type="entry name" value="CADHERIN_2"/>
    <property type="match status" value="2"/>
</dbReference>
<dbReference type="Gene3D" id="2.160.20.10">
    <property type="entry name" value="Single-stranded right-handed beta-helix, Pectin lyase-like"/>
    <property type="match status" value="3"/>
</dbReference>
<feature type="transmembrane region" description="Helical" evidence="14">
    <location>
        <begin position="4257"/>
        <end position="4278"/>
    </location>
</feature>
<accession>A0A2B4RPE4</accession>
<evidence type="ECO:0000256" key="9">
    <source>
        <dbReference type="ARBA" id="ARBA00023180"/>
    </source>
</evidence>
<dbReference type="STRING" id="50429.A0A2B4RPE4"/>
<feature type="disulfide bond" evidence="11">
    <location>
        <begin position="3927"/>
        <end position="3936"/>
    </location>
</feature>
<evidence type="ECO:0000256" key="7">
    <source>
        <dbReference type="ARBA" id="ARBA00023136"/>
    </source>
</evidence>
<dbReference type="InterPro" id="IPR053243">
    <property type="entry name" value="SJ_maturation_regulator"/>
</dbReference>
<dbReference type="Proteomes" id="UP000225706">
    <property type="component" value="Unassembled WGS sequence"/>
</dbReference>
<dbReference type="EMBL" id="LSMT01000398">
    <property type="protein sequence ID" value="PFX18669.1"/>
    <property type="molecule type" value="Genomic_DNA"/>
</dbReference>
<protein>
    <submittedName>
        <fullName evidence="20">Teneurin-m</fullName>
    </submittedName>
</protein>
<keyword evidence="7 14" id="KW-0472">Membrane</keyword>
<dbReference type="SMART" id="SM00202">
    <property type="entry name" value="SR"/>
    <property type="match status" value="3"/>
</dbReference>
<evidence type="ECO:0000256" key="8">
    <source>
        <dbReference type="ARBA" id="ARBA00023157"/>
    </source>
</evidence>
<dbReference type="PROSITE" id="PS00022">
    <property type="entry name" value="EGF_1"/>
    <property type="match status" value="5"/>
</dbReference>
<feature type="domain" description="SRCR" evidence="19">
    <location>
        <begin position="1105"/>
        <end position="1202"/>
    </location>
</feature>
<evidence type="ECO:0000256" key="13">
    <source>
        <dbReference type="SAM" id="MobiDB-lite"/>
    </source>
</evidence>
<dbReference type="CDD" id="cd00054">
    <property type="entry name" value="EGF_CA"/>
    <property type="match status" value="1"/>
</dbReference>
<dbReference type="FunFam" id="2.60.40.60:FF:000020">
    <property type="entry name" value="Dachsous cadherin-related 1b"/>
    <property type="match status" value="1"/>
</dbReference>
<keyword evidence="3 15" id="KW-0732">Signal</keyword>
<name>A0A2B4RPE4_STYPI</name>
<evidence type="ECO:0000256" key="12">
    <source>
        <dbReference type="PROSITE-ProRule" id="PRU00196"/>
    </source>
</evidence>
<feature type="disulfide bond" evidence="11">
    <location>
        <begin position="3752"/>
        <end position="3761"/>
    </location>
</feature>
<feature type="disulfide bond" evidence="12">
    <location>
        <begin position="207"/>
        <end position="217"/>
    </location>
</feature>
<evidence type="ECO:0000259" key="17">
    <source>
        <dbReference type="PROSITE" id="PS50060"/>
    </source>
</evidence>
<comment type="caution">
    <text evidence="20">The sequence shown here is derived from an EMBL/GenBank/DDBJ whole genome shotgun (WGS) entry which is preliminary data.</text>
</comment>
<dbReference type="PROSITE" id="PS50287">
    <property type="entry name" value="SRCR_2"/>
    <property type="match status" value="3"/>
</dbReference>
<dbReference type="InterPro" id="IPR006626">
    <property type="entry name" value="PbH1"/>
</dbReference>
<feature type="domain" description="EGF-like" evidence="16">
    <location>
        <begin position="3903"/>
        <end position="3937"/>
    </location>
</feature>
<evidence type="ECO:0000259" key="18">
    <source>
        <dbReference type="PROSITE" id="PS50268"/>
    </source>
</evidence>
<dbReference type="Pfam" id="PF25024">
    <property type="entry name" value="EGF_TEN"/>
    <property type="match status" value="1"/>
</dbReference>
<dbReference type="SUPFAM" id="SSF49899">
    <property type="entry name" value="Concanavalin A-like lectins/glucanases"/>
    <property type="match status" value="1"/>
</dbReference>
<dbReference type="PRINTS" id="PR00205">
    <property type="entry name" value="CADHERIN"/>
</dbReference>
<evidence type="ECO:0000256" key="1">
    <source>
        <dbReference type="ARBA" id="ARBA00004167"/>
    </source>
</evidence>
<feature type="domain" description="Cadherin" evidence="18">
    <location>
        <begin position="4107"/>
        <end position="4191"/>
    </location>
</feature>
<dbReference type="PROSITE" id="PS50060">
    <property type="entry name" value="MAM_2"/>
    <property type="match status" value="1"/>
</dbReference>
<dbReference type="Gene3D" id="2.60.40.60">
    <property type="entry name" value="Cadherins"/>
    <property type="match status" value="2"/>
</dbReference>
<evidence type="ECO:0000256" key="5">
    <source>
        <dbReference type="ARBA" id="ARBA00022837"/>
    </source>
</evidence>
<dbReference type="Gene3D" id="2.10.25.10">
    <property type="entry name" value="Laminin"/>
    <property type="match status" value="4"/>
</dbReference>
<feature type="signal peptide" evidence="15">
    <location>
        <begin position="1"/>
        <end position="18"/>
    </location>
</feature>
<feature type="chain" id="PRO_5013310193" evidence="15">
    <location>
        <begin position="19"/>
        <end position="4312"/>
    </location>
</feature>
<feature type="domain" description="Cadherin" evidence="18">
    <location>
        <begin position="3984"/>
        <end position="4091"/>
    </location>
</feature>
<dbReference type="Gene3D" id="3.10.250.10">
    <property type="entry name" value="SRCR-like domain"/>
    <property type="match status" value="3"/>
</dbReference>
<evidence type="ECO:0000256" key="3">
    <source>
        <dbReference type="ARBA" id="ARBA00022729"/>
    </source>
</evidence>
<evidence type="ECO:0000256" key="4">
    <source>
        <dbReference type="ARBA" id="ARBA00022737"/>
    </source>
</evidence>
<dbReference type="Pfam" id="PF13229">
    <property type="entry name" value="Beta_helix"/>
    <property type="match status" value="3"/>
</dbReference>
<evidence type="ECO:0000259" key="19">
    <source>
        <dbReference type="PROSITE" id="PS50287"/>
    </source>
</evidence>
<dbReference type="Pfam" id="PF00530">
    <property type="entry name" value="SRCR"/>
    <property type="match status" value="3"/>
</dbReference>
<dbReference type="InterPro" id="IPR020894">
    <property type="entry name" value="Cadherin_CS"/>
</dbReference>
<dbReference type="SMART" id="SM00181">
    <property type="entry name" value="EGF"/>
    <property type="match status" value="8"/>
</dbReference>
<dbReference type="InterPro" id="IPR000742">
    <property type="entry name" value="EGF"/>
</dbReference>
<feature type="region of interest" description="Disordered" evidence="13">
    <location>
        <begin position="4188"/>
        <end position="4247"/>
    </location>
</feature>
<dbReference type="SUPFAM" id="SSF49313">
    <property type="entry name" value="Cadherin-like"/>
    <property type="match status" value="2"/>
</dbReference>
<evidence type="ECO:0000256" key="10">
    <source>
        <dbReference type="PROSITE-ProRule" id="PRU00043"/>
    </source>
</evidence>
<keyword evidence="6 14" id="KW-1133">Transmembrane helix</keyword>
<dbReference type="SUPFAM" id="SSF51126">
    <property type="entry name" value="Pectin lyase-like"/>
    <property type="match status" value="5"/>
</dbReference>
<dbReference type="OrthoDB" id="5978034at2759"/>
<dbReference type="InterPro" id="IPR036772">
    <property type="entry name" value="SRCR-like_dom_sf"/>
</dbReference>
<reference evidence="21" key="1">
    <citation type="journal article" date="2017" name="bioRxiv">
        <title>Comparative analysis of the genomes of Stylophora pistillata and Acropora digitifera provides evidence for extensive differences between species of corals.</title>
        <authorList>
            <person name="Voolstra C.R."/>
            <person name="Li Y."/>
            <person name="Liew Y.J."/>
            <person name="Baumgarten S."/>
            <person name="Zoccola D."/>
            <person name="Flot J.-F."/>
            <person name="Tambutte S."/>
            <person name="Allemand D."/>
            <person name="Aranda M."/>
        </authorList>
    </citation>
    <scope>NUCLEOTIDE SEQUENCE [LARGE SCALE GENOMIC DNA]</scope>
</reference>
<dbReference type="CDD" id="cd11304">
    <property type="entry name" value="Cadherin_repeat"/>
    <property type="match status" value="2"/>
</dbReference>
<dbReference type="InterPro" id="IPR013320">
    <property type="entry name" value="ConA-like_dom_sf"/>
</dbReference>
<feature type="domain" description="SRCR" evidence="19">
    <location>
        <begin position="142"/>
        <end position="240"/>
    </location>
</feature>
<dbReference type="FunFam" id="3.10.250.10:FF:000016">
    <property type="entry name" value="Scavenger receptor cysteine-rich protein type 12"/>
    <property type="match status" value="1"/>
</dbReference>
<evidence type="ECO:0000256" key="11">
    <source>
        <dbReference type="PROSITE-ProRule" id="PRU00076"/>
    </source>
</evidence>
<dbReference type="PROSITE" id="PS00232">
    <property type="entry name" value="CADHERIN_1"/>
    <property type="match status" value="1"/>
</dbReference>
<dbReference type="InterPro" id="IPR039448">
    <property type="entry name" value="Beta_helix"/>
</dbReference>
<evidence type="ECO:0000256" key="6">
    <source>
        <dbReference type="ARBA" id="ARBA00022989"/>
    </source>
</evidence>
<evidence type="ECO:0000256" key="2">
    <source>
        <dbReference type="ARBA" id="ARBA00022692"/>
    </source>
</evidence>
<feature type="domain" description="MAM" evidence="17">
    <location>
        <begin position="2288"/>
        <end position="2446"/>
    </location>
</feature>
<comment type="subcellular location">
    <subcellularLocation>
        <location evidence="1">Membrane</location>
        <topology evidence="1">Single-pass membrane protein</topology>
    </subcellularLocation>
</comment>
<dbReference type="InterPro" id="IPR011050">
    <property type="entry name" value="Pectin_lyase_fold/virulence"/>
</dbReference>
<dbReference type="GO" id="GO:0045217">
    <property type="term" value="P:cell-cell junction maintenance"/>
    <property type="evidence" value="ECO:0007669"/>
    <property type="project" value="TreeGrafter"/>
</dbReference>
<feature type="domain" description="SRCR" evidence="19">
    <location>
        <begin position="1941"/>
        <end position="2042"/>
    </location>
</feature>
<dbReference type="GO" id="GO:0007156">
    <property type="term" value="P:homophilic cell adhesion via plasma membrane adhesion molecules"/>
    <property type="evidence" value="ECO:0007669"/>
    <property type="project" value="InterPro"/>
</dbReference>
<dbReference type="PROSITE" id="PS50026">
    <property type="entry name" value="EGF_3"/>
    <property type="match status" value="4"/>
</dbReference>
<dbReference type="SMART" id="SM00112">
    <property type="entry name" value="CA"/>
    <property type="match status" value="2"/>
</dbReference>
<dbReference type="SMART" id="SM00710">
    <property type="entry name" value="PbH1"/>
    <property type="match status" value="24"/>
</dbReference>
<keyword evidence="9" id="KW-0325">Glycoprotein</keyword>
<dbReference type="InterPro" id="IPR000998">
    <property type="entry name" value="MAM_dom"/>
</dbReference>
<organism evidence="20 21">
    <name type="scientific">Stylophora pistillata</name>
    <name type="common">Smooth cauliflower coral</name>
    <dbReference type="NCBI Taxonomy" id="50429"/>
    <lineage>
        <taxon>Eukaryota</taxon>
        <taxon>Metazoa</taxon>
        <taxon>Cnidaria</taxon>
        <taxon>Anthozoa</taxon>
        <taxon>Hexacorallia</taxon>
        <taxon>Scleractinia</taxon>
        <taxon>Astrocoeniina</taxon>
        <taxon>Pocilloporidae</taxon>
        <taxon>Stylophora</taxon>
    </lineage>
</organism>
<keyword evidence="21" id="KW-1185">Reference proteome</keyword>
<dbReference type="PANTHER" id="PTHR47653">
    <property type="entry name" value="PROTEIN BARK BEETLE"/>
    <property type="match status" value="1"/>
</dbReference>
<feature type="disulfide bond" evidence="11">
    <location>
        <begin position="3859"/>
        <end position="3868"/>
    </location>
</feature>
<keyword evidence="4" id="KW-0677">Repeat</keyword>
<feature type="region of interest" description="Disordered" evidence="13">
    <location>
        <begin position="3387"/>
        <end position="3456"/>
    </location>
</feature>
<feature type="compositionally biased region" description="Pro residues" evidence="13">
    <location>
        <begin position="3393"/>
        <end position="3409"/>
    </location>
</feature>
<keyword evidence="5 10" id="KW-0106">Calcium</keyword>
<dbReference type="SUPFAM" id="SSF56487">
    <property type="entry name" value="SRCR-like"/>
    <property type="match status" value="3"/>
</dbReference>
<evidence type="ECO:0000313" key="20">
    <source>
        <dbReference type="EMBL" id="PFX18669.1"/>
    </source>
</evidence>
<sequence length="4312" mass="476927">MFLKYSILLAVFLGYGLCESEKNISRPLNGTVIGNQTLPHADGPYLKNMTRQLSGAVIGNQTLTRADGPYLVTSDLVVTENATLTIEAGTLINFVPSVGIRVRGSFNAKGTPSQRISFRAIPCGETSFCNKTDGAKFYSRGIRLVNGTSYDNGRLELQYNGQWGAFCYRWNMWGLMQVACRHLGFLGAKKIYYHPGSGPVMMTSVNCKGTEKSLWDCPYHWITNVPYSCHDGRYVGIECDALLPYLAETFYWKGIHFEPTNSSEEQGISSLEYVDIDSALEGVNVVRNAPELLSVTINGSASGLNVKELAKPLTVVDSSIMRSVLAGVSIEIVSSGGNVVFENVIIQKTRIGGGLVYKRLAVNFCSVIPQKVSFPLLVNAAGNHHSVNCSKVFRASSRRKISLYLRLIEGSGFELNITDASTANKTHLYRITNEYNGKAITTIACSILEISFYSKGSPRVPANLEMIVMEDQGETLSLVISNSTFSDNFESGITVENLIGNSRISQTKVIGNNYYGLYANNTQGKISVLTSVFLRNKYSGFTLNKMTGTLEFSNVNSTNNRNSGIAIDAGTLLFQMSESLVKENRDHGLQILNQVNSTINISSSQFIRNGEGIHLQEFRFCYVRLVEVSSLKNGQNGAWLARLSDTRLYASSCKFDGNWRQGVYADYFFGGGINLEKISTSQNYRDGFSFQHGETNINIESSSSFANGRDGFFLYQGGKVVLKDFAVHGNKLHGLQFHDRSSACLQSIHLLKSNVSGNSLRGVVFYLAHRSNQGLENFTVIKVANSTILNNARGGCVFYHYCSYRLRNSRQRRIQLLFIGNEVKGNQEFGLIINGPEWFELNALLANNRFCENSGLALEVRSGQSCYYYSSSPFNVEVSSNNLSNNKGEYVFFVDCNTLPLKCRVMINNNTILDNQRIQRFSYFYLRTKTQAVLAVKGGNVTIKYNSFTNPSFSHELAALLKDHEHVLQAEENWWGTRDECEIKDRVFDFEDRVELAQIQYYPYLDSSNSSSAKFHDGVRPFCFLRGNRLGGTLNQTLNITNQIDAYQVISDVTILSDGVLYIEENVTLGFSLKSVFLVQGQVIIKGKEKERVKFLPKVPSHQNIRLVGGPAPWEGIFEIWINSTWIPVCTRTLRYAHYIICRQLGYEPERSYYHDPRGKDKIFLHDFLCNIYQGDNINVCNKNSWFFSSSCTTSVLYVSCKIPYWTGIHLAASSKESFVSNVEVHYAGFPYRDDLNIPGIAFRVDLPRHVISGVFVSNSAFIGFQIMYPDPVKSSYKIENLAIAETESDGIRLESPFLELYSTHVVNTKGYGFSSYPNWNALNSHVLNMADATVKKFMDVCTESERFMNDSSVVYYLVVTASSVACKATMTVPREYTIGLQLIYNNWPSRKTFRIYNGADKTAEGEEGKVRSPSLVISRNNFSHNTNGGIFLGGEDTGIVDILNTNVRDSPQNGLSTGFSHVNSLKLLNCQFVRNKIGIKLSSFSGNVTIENTKVFNSTENGLYVNTNGEKTIHIEKGGIFHSNGYGLYLYGRYTEVKLSATRTFFGWNKESSVYSRIYYGYSSPCPSHTIFTNCTFYANRGPVVDINRSPHSNPWKFDGNFFLNNSQGPVILTTQYRYNTPGLFLRNNSFLFNLCQDKSVIDIKGGTKVLVIEGNIFKQNYGRSIFLEKTSTSGATIRSNVFTDNKCLNSGVVEIQRMDEDILIVGNTFELNKGLSMVFLHCEYIVGGNMPSDMKNVTFSNNSLINNVNVSSSSPSCVVKVTGFTDLRTFFVNYNRFSSEYFSKEFCVSTDASSYRSTMQASLNFWGYDDEEKIKERIFDAEDNYQQKFVVFCPFISSAGIIIMGSRKNITIDPLTNSVLGGRISSNVLLKKEHSPYTAVSDITILPEASLSIDPDVEVQFMPGVSMLVLGSLFVGGKENETVRFSLSKKPINNNSLNLRLAGGKFPWEGHVQILYNGNWTLLRLNETEHNKTNDVKLICEHLGYQAPLFINYSLHEFLGAWDTCASIQCNGNETYLAECSLSFQNLSCNTLSHLVLNCGGGRPWGNIRFIREARNTSSQSKSSLKYLRIEHCGEKHDQKVAAIEMIQYVPEVSRVTVLNCTSGGIKAWFPEREVIIMNSSFVNTGGDGVDLIITKNNVTLENVKSVQNEYGLSFHEAYGEWINIITYGQINLCSPHKVVDVRDRDLFIYFKAPSITFSNLEVSCSVKVQTEGDASFTVQLLVMKSTKSIRINAPDGHGILVTYYSSPGPLSKRRMIAGNSFTVSFQGWYSSEMLLQVQRVDNKDMPCPFDYGFCKWRRHPKSSFGSKTLTQDWYHGRKSGVTDHTYSMSTGGVLWIQAGRWGVGYGALTSPSIFRDSNYCFLVFYYRLHERYRASASVSVYFVEDNADNGTLLWSTSELMNQWKMKEIELPSADANYSIVILGYVKYYGKVYVDDLGFVGCDSPAVVHQVTGSVFSGNVKQGVRYTSTQSGGSMFRLERCQVTNNGLNPVLNGRPSGVINFTAVNQEFDIVNNYIAGNNNGGIYSRIINEVSTIRPLTSHIHANTIENNRGSILRVEGVSEPYADVKVTNNYFSRNLARDWDGRANIVCIITNFTAIVQGNFFYDNVGHYVVFYDNPQSNTTGLRFVNNTLYKNVNYGATILCNGAAEILGNVLQNPNNRYQISTTTRGSPVTINATFNWWGESVPNLISALIMDKTKDYRLSLKVVFQPFTQKPPLTVISASCPPEWIKDDEMCFMYKGGSFTFLDAKKYCGGPVVEKRVNCRDKHCNLKDGRATIESCQKCRDLEKCHKIAEENRCRTWNETQCPGGEIKVDYSDPQRRYNVKFVKNVKIVEPNETLVYACPVILPKQERVSLILVVPEVLNVQKGDILCSPQAGGVMHKIVKEISDGPFQLMLSAPAGLEEVIKYADFRGEVTAEQIDDDSTFEDEPDQDDLWDVISGNITFDEGRVTVLSNEIYKCLGHTYDTGKIIVHSYFLVIEKNNNIPKTGDIVVSNVSHGFIETVVAVHRTNNTHYLETKFQRCKANSYWEGRSLIILSYMILKVVEVYSSGNFLLVEVISANLDENGTIITAVDINMLKSHHRRRRRSTRYDFELASFKPNKIHHKLLSTGIAELKVSLGMSFTMKMFLEIEKSWLGFEIEDATAGLELDGSLDFSLTFTVGGKLRYNKGLNVMREKQLGRSIYIPVGPIRIPAGLFLGITGRASIGLSGKISRSLSVNGVVSLGGECRWSRGSCYQTANTVSLGMDRSSPGPQLKAGASIEIIVTPRISVKMPAFSQTKSKAIKISLSSLFDDLAQAAFEYVDLSLALFVSVPLKAGLSVRLPTSQCTGKKPAELENFYEISGVNLGVSIGFLEKHLTLELPLGYSQRKRYWDCICPVQSEQACAGPSSPHPSPPEYKNPTPLPPSQNKGESEGENTDGNTKGNTGGNTKGNTKGNTGGYTLLSSRGGDNNEGLVLSKPVDGERQFSVNDSIIGRPSGGFIAKVVEVYSSGNFLLVEVISANLDENGTIITAVDINMLKSHHRRRRRSTRYDFELASFKPNKIHHKLLSTGIAELKVSLGMSFTMKMFLEIEKSWLGFEIEDATAGLELDGSLDFSLTFTVGGKLRYNKGLNVMREKQLGRSIYIPVGPIRIPAGLFLGITGRASIGLSIATSMCKSLNISDSNLKSCIFDVAMTNDTTFTDQETFKQATCLGVNNCTSPAHGNCKTTDVCQCNSGYIGADCSIVPTCYNVSDCTGNGICVDFDVCKCNIGWTGNNCTQYSCEQLDYCSEHGSCKTFDKCTCDYGWTGVSCALPDCEAVNQCSKKGECISSDKCRCFPGFVGANCSQLADCSHLANCSGQGVCVSTELLNVSCSCYLGFTGDNCSQPTCTTMNNCSSHGACVEAELCKCDPGYNGTDCSNFSCEAVNYCSGHGKCIGYDLCLCNTSWSGRACSVPDCSAVKNCSGQGDCIFPGTCYCYPAFDGEYCDLEAKTNINPPEFNQTFYSASILENSPVGTMILQVKANDTDLGRNGQIFYAIRGDDKVESILTVDGQSGNIYSAQTLDFETNAVKSFNVTVVASDNGFPQKSGIAMVQITLLDANDNCPTIVEPSGDLKLEYATLTPGETVTKVSAVDLDSGVNSDITYSLSKNDVFSIHPKTGVVTVVSGLTKKIYDLTVSASDNGDVSCITDISLTIEIENIPTTTPSSIFTDPSTNRRPESSPTNRASKFPSHSASTFPTHSVSQLPDTTASTRVTSSHLPTEAGAVPQKGPNYVIIGGSAAGGVLLLLLAALVIRKCLCKARTSSEKQPRGKLNAGVDIELSTVAKSI</sequence>
<evidence type="ECO:0000259" key="16">
    <source>
        <dbReference type="PROSITE" id="PS50026"/>
    </source>
</evidence>
<dbReference type="PANTHER" id="PTHR47653:SF1">
    <property type="entry name" value="DELETED IN MALIGNANT BRAIN TUMORS 1 PROTEIN"/>
    <property type="match status" value="1"/>
</dbReference>
<keyword evidence="8 12" id="KW-1015">Disulfide bond</keyword>
<dbReference type="InterPro" id="IPR001190">
    <property type="entry name" value="SRCR"/>
</dbReference>
<dbReference type="PROSITE" id="PS01186">
    <property type="entry name" value="EGF_2"/>
    <property type="match status" value="3"/>
</dbReference>
<dbReference type="SMART" id="SM00137">
    <property type="entry name" value="MAM"/>
    <property type="match status" value="1"/>
</dbReference>
<feature type="domain" description="EGF-like" evidence="16">
    <location>
        <begin position="3796"/>
        <end position="3830"/>
    </location>
</feature>
<dbReference type="InterPro" id="IPR002126">
    <property type="entry name" value="Cadherin-like_dom"/>
</dbReference>
<feature type="disulfide bond" evidence="11">
    <location>
        <begin position="3820"/>
        <end position="3829"/>
    </location>
</feature>
<feature type="domain" description="EGF-like" evidence="16">
    <location>
        <begin position="3728"/>
        <end position="3762"/>
    </location>
</feature>
<evidence type="ECO:0000256" key="15">
    <source>
        <dbReference type="SAM" id="SignalP"/>
    </source>
</evidence>
<dbReference type="GO" id="GO:0005886">
    <property type="term" value="C:plasma membrane"/>
    <property type="evidence" value="ECO:0007669"/>
    <property type="project" value="InterPro"/>
</dbReference>
<feature type="compositionally biased region" description="Polar residues" evidence="13">
    <location>
        <begin position="4204"/>
        <end position="4243"/>
    </location>
</feature>
<comment type="caution">
    <text evidence="12">Lacks conserved residue(s) required for the propagation of feature annotation.</text>
</comment>
<feature type="disulfide bond" evidence="12">
    <location>
        <begin position="2012"/>
        <end position="2022"/>
    </location>
</feature>